<protein>
    <recommendedName>
        <fullName evidence="3">Retrotransposon gag domain-containing protein</fullName>
    </recommendedName>
</protein>
<dbReference type="PANTHER" id="PTHR47481:SF2">
    <property type="entry name" value="RETROTRANSPOSON GAG DOMAIN-CONTAINING PROTEIN"/>
    <property type="match status" value="1"/>
</dbReference>
<dbReference type="Gene3D" id="3.40.50.720">
    <property type="entry name" value="NAD(P)-binding Rossmann-like Domain"/>
    <property type="match status" value="1"/>
</dbReference>
<dbReference type="OrthoDB" id="1845088at2759"/>
<evidence type="ECO:0000313" key="1">
    <source>
        <dbReference type="EMBL" id="KAF9624596.1"/>
    </source>
</evidence>
<dbReference type="SUPFAM" id="SSF51735">
    <property type="entry name" value="NAD(P)-binding Rossmann-fold domains"/>
    <property type="match status" value="1"/>
</dbReference>
<reference evidence="1 2" key="1">
    <citation type="submission" date="2020-10" db="EMBL/GenBank/DDBJ databases">
        <title>The Coptis chinensis genome and diversification of protoberbering-type alkaloids.</title>
        <authorList>
            <person name="Wang B."/>
            <person name="Shu S."/>
            <person name="Song C."/>
            <person name="Liu Y."/>
        </authorList>
    </citation>
    <scope>NUCLEOTIDE SEQUENCE [LARGE SCALE GENOMIC DNA]</scope>
    <source>
        <strain evidence="1">HL-2020</strain>
        <tissue evidence="1">Leaf</tissue>
    </source>
</reference>
<accession>A0A835MI53</accession>
<evidence type="ECO:0008006" key="3">
    <source>
        <dbReference type="Google" id="ProtNLM"/>
    </source>
</evidence>
<dbReference type="Proteomes" id="UP000631114">
    <property type="component" value="Unassembled WGS sequence"/>
</dbReference>
<proteinExistence type="predicted"/>
<dbReference type="AlphaFoldDB" id="A0A835MI53"/>
<dbReference type="PANTHER" id="PTHR47481">
    <property type="match status" value="1"/>
</dbReference>
<sequence length="202" mass="22608">MERFVAVAKVKKWAWWLIVDLGYEIQDYMVAVLSLLNSKEYDPSEREIDGVVNPDLVAWICAIRLVKAWIIATISEEALGTVVCLTTSCNVWKALSSAYLQNSQAREFELLVKLQEKKTDSTSLNDYIKEFKSTCDRFNAIGKPVPNQNKVEARHTVLIHTVAAGVGYLLYQWENALGATVIGTVSTEEKATQAKEMEATTS</sequence>
<dbReference type="EMBL" id="JADFTS010000001">
    <property type="protein sequence ID" value="KAF9624596.1"/>
    <property type="molecule type" value="Genomic_DNA"/>
</dbReference>
<evidence type="ECO:0000313" key="2">
    <source>
        <dbReference type="Proteomes" id="UP000631114"/>
    </source>
</evidence>
<keyword evidence="2" id="KW-1185">Reference proteome</keyword>
<name>A0A835MI53_9MAGN</name>
<organism evidence="1 2">
    <name type="scientific">Coptis chinensis</name>
    <dbReference type="NCBI Taxonomy" id="261450"/>
    <lineage>
        <taxon>Eukaryota</taxon>
        <taxon>Viridiplantae</taxon>
        <taxon>Streptophyta</taxon>
        <taxon>Embryophyta</taxon>
        <taxon>Tracheophyta</taxon>
        <taxon>Spermatophyta</taxon>
        <taxon>Magnoliopsida</taxon>
        <taxon>Ranunculales</taxon>
        <taxon>Ranunculaceae</taxon>
        <taxon>Coptidoideae</taxon>
        <taxon>Coptis</taxon>
    </lineage>
</organism>
<comment type="caution">
    <text evidence="1">The sequence shown here is derived from an EMBL/GenBank/DDBJ whole genome shotgun (WGS) entry which is preliminary data.</text>
</comment>
<gene>
    <name evidence="1" type="ORF">IFM89_012018</name>
</gene>
<dbReference type="Pfam" id="PF14223">
    <property type="entry name" value="Retrotran_gag_2"/>
    <property type="match status" value="1"/>
</dbReference>
<dbReference type="InterPro" id="IPR036291">
    <property type="entry name" value="NAD(P)-bd_dom_sf"/>
</dbReference>